<organism evidence="2 3">
    <name type="scientific">Oleispira antarctica RB-8</name>
    <dbReference type="NCBI Taxonomy" id="698738"/>
    <lineage>
        <taxon>Bacteria</taxon>
        <taxon>Pseudomonadati</taxon>
        <taxon>Pseudomonadota</taxon>
        <taxon>Gammaproteobacteria</taxon>
        <taxon>Oceanospirillales</taxon>
        <taxon>Oceanospirillaceae</taxon>
        <taxon>Oleispira</taxon>
    </lineage>
</organism>
<feature type="domain" description="HTH cro/C1-type" evidence="1">
    <location>
        <begin position="29"/>
        <end position="72"/>
    </location>
</feature>
<dbReference type="Proteomes" id="UP000032749">
    <property type="component" value="Chromosome"/>
</dbReference>
<dbReference type="Gene3D" id="1.10.260.40">
    <property type="entry name" value="lambda repressor-like DNA-binding domains"/>
    <property type="match status" value="1"/>
</dbReference>
<dbReference type="STRING" id="698738.OLEAN_C21840"/>
<dbReference type="EMBL" id="FO203512">
    <property type="protein sequence ID" value="CCK76360.1"/>
    <property type="molecule type" value="Genomic_DNA"/>
</dbReference>
<keyword evidence="2" id="KW-0238">DNA-binding</keyword>
<dbReference type="PROSITE" id="PS50943">
    <property type="entry name" value="HTH_CROC1"/>
    <property type="match status" value="1"/>
</dbReference>
<evidence type="ECO:0000313" key="3">
    <source>
        <dbReference type="Proteomes" id="UP000032749"/>
    </source>
</evidence>
<dbReference type="SMART" id="SM00530">
    <property type="entry name" value="HTH_XRE"/>
    <property type="match status" value="1"/>
</dbReference>
<gene>
    <name evidence="2" type="ORF">OLEAN_C21840</name>
</gene>
<dbReference type="OrthoDB" id="6120382at2"/>
<dbReference type="SUPFAM" id="SSF47413">
    <property type="entry name" value="lambda repressor-like DNA-binding domains"/>
    <property type="match status" value="1"/>
</dbReference>
<dbReference type="CDD" id="cd00093">
    <property type="entry name" value="HTH_XRE"/>
    <property type="match status" value="1"/>
</dbReference>
<dbReference type="HOGENOM" id="CLU_2424056_0_0_6"/>
<evidence type="ECO:0000313" key="2">
    <source>
        <dbReference type="EMBL" id="CCK76360.1"/>
    </source>
</evidence>
<evidence type="ECO:0000259" key="1">
    <source>
        <dbReference type="PROSITE" id="PS50943"/>
    </source>
</evidence>
<sequence length="91" mass="10353">MKNLEPTLSEVIGKQIKQLRKTYYPHDDLEAFALRIGVSKNTYQKIEVGKGNPSLNTLLAISSLYDLQEGLLNAFLKPKSENLFELRDKSK</sequence>
<keyword evidence="3" id="KW-1185">Reference proteome</keyword>
<proteinExistence type="predicted"/>
<dbReference type="GO" id="GO:0003677">
    <property type="term" value="F:DNA binding"/>
    <property type="evidence" value="ECO:0007669"/>
    <property type="project" value="UniProtKB-KW"/>
</dbReference>
<dbReference type="Pfam" id="PF01381">
    <property type="entry name" value="HTH_3"/>
    <property type="match status" value="1"/>
</dbReference>
<dbReference type="KEGG" id="oai:OLEAN_C21840"/>
<reference evidence="2 3" key="1">
    <citation type="journal article" date="2013" name="Nat. Commun.">
        <title>Genome sequence and functional genomic analysis of the oil-degrading bacterium Oleispira antarctica.</title>
        <authorList>
            <person name="Kube M."/>
            <person name="Chernikova T.N."/>
            <person name="Al-Ramahi Y."/>
            <person name="Beloqui A."/>
            <person name="Lopez-Cortez N."/>
            <person name="Guazzaroni M.E."/>
            <person name="Heipieper H.J."/>
            <person name="Klages S."/>
            <person name="Kotsyurbenko O.R."/>
            <person name="Langer I."/>
            <person name="Nechitaylo T.Y."/>
            <person name="Lunsdorf H."/>
            <person name="Fernandez M."/>
            <person name="Juarez S."/>
            <person name="Ciordia S."/>
            <person name="Singer A."/>
            <person name="Kagan O."/>
            <person name="Egorova O."/>
            <person name="Petit P.A."/>
            <person name="Stogios P."/>
            <person name="Kim Y."/>
            <person name="Tchigvintsev A."/>
            <person name="Flick R."/>
            <person name="Denaro R."/>
            <person name="Genovese M."/>
            <person name="Albar J.P."/>
            <person name="Reva O.N."/>
            <person name="Martinez-Gomariz M."/>
            <person name="Tran H."/>
            <person name="Ferrer M."/>
            <person name="Savchenko A."/>
            <person name="Yakunin A.F."/>
            <person name="Yakimov M.M."/>
            <person name="Golyshina O.V."/>
            <person name="Reinhardt R."/>
            <person name="Golyshin P.N."/>
        </authorList>
    </citation>
    <scope>NUCLEOTIDE SEQUENCE [LARGE SCALE GENOMIC DNA]</scope>
</reference>
<dbReference type="AlphaFoldDB" id="R4YNF0"/>
<protein>
    <submittedName>
        <fullName evidence="2">DNA-binding protein</fullName>
    </submittedName>
</protein>
<dbReference type="InterPro" id="IPR001387">
    <property type="entry name" value="Cro/C1-type_HTH"/>
</dbReference>
<name>R4YNF0_OLEAN</name>
<dbReference type="InterPro" id="IPR010982">
    <property type="entry name" value="Lambda_DNA-bd_dom_sf"/>
</dbReference>
<accession>R4YNF0</accession>